<organism evidence="2 3">
    <name type="scientific">Solanum commersonii</name>
    <name type="common">Commerson's wild potato</name>
    <name type="synonym">Commerson's nightshade</name>
    <dbReference type="NCBI Taxonomy" id="4109"/>
    <lineage>
        <taxon>Eukaryota</taxon>
        <taxon>Viridiplantae</taxon>
        <taxon>Streptophyta</taxon>
        <taxon>Embryophyta</taxon>
        <taxon>Tracheophyta</taxon>
        <taxon>Spermatophyta</taxon>
        <taxon>Magnoliopsida</taxon>
        <taxon>eudicotyledons</taxon>
        <taxon>Gunneridae</taxon>
        <taxon>Pentapetalae</taxon>
        <taxon>asterids</taxon>
        <taxon>lamiids</taxon>
        <taxon>Solanales</taxon>
        <taxon>Solanaceae</taxon>
        <taxon>Solanoideae</taxon>
        <taxon>Solaneae</taxon>
        <taxon>Solanum</taxon>
    </lineage>
</organism>
<dbReference type="AlphaFoldDB" id="A0A9J5WYJ0"/>
<evidence type="ECO:0000313" key="3">
    <source>
        <dbReference type="Proteomes" id="UP000824120"/>
    </source>
</evidence>
<proteinExistence type="predicted"/>
<name>A0A9J5WYJ0_SOLCO</name>
<comment type="caution">
    <text evidence="2">The sequence shown here is derived from an EMBL/GenBank/DDBJ whole genome shotgun (WGS) entry which is preliminary data.</text>
</comment>
<evidence type="ECO:0000313" key="2">
    <source>
        <dbReference type="EMBL" id="KAG5580945.1"/>
    </source>
</evidence>
<feature type="non-terminal residue" evidence="2">
    <location>
        <position position="179"/>
    </location>
</feature>
<gene>
    <name evidence="2" type="ORF">H5410_051572</name>
</gene>
<feature type="region of interest" description="Disordered" evidence="1">
    <location>
        <begin position="107"/>
        <end position="179"/>
    </location>
</feature>
<evidence type="ECO:0000256" key="1">
    <source>
        <dbReference type="SAM" id="MobiDB-lite"/>
    </source>
</evidence>
<accession>A0A9J5WYJ0</accession>
<dbReference type="Proteomes" id="UP000824120">
    <property type="component" value="Chromosome 10"/>
</dbReference>
<keyword evidence="3" id="KW-1185">Reference proteome</keyword>
<feature type="compositionally biased region" description="Polar residues" evidence="1">
    <location>
        <begin position="107"/>
        <end position="117"/>
    </location>
</feature>
<protein>
    <submittedName>
        <fullName evidence="2">Uncharacterized protein</fullName>
    </submittedName>
</protein>
<sequence length="179" mass="20828">MYYASIQVRTLGFCGQQMVLHSPYQMVDTKVVCIEHWLTTRPLENHLLSFVVQTKIRWPVSPPIGLVDTNNPRLYTDFTWPTLHEFTQKHHRADTRALQVFSMWLQENNNPKKQPPSNIIEETYDNDRIKEKKAKVSNSMGKDFSRSRTSEGSDGKGRAKKRERVGQYIDYTVSQHSAD</sequence>
<reference evidence="2 3" key="1">
    <citation type="submission" date="2020-09" db="EMBL/GenBank/DDBJ databases">
        <title>De no assembly of potato wild relative species, Solanum commersonii.</title>
        <authorList>
            <person name="Cho K."/>
        </authorList>
    </citation>
    <scope>NUCLEOTIDE SEQUENCE [LARGE SCALE GENOMIC DNA]</scope>
    <source>
        <strain evidence="2">LZ3.2</strain>
        <tissue evidence="2">Leaf</tissue>
    </source>
</reference>
<dbReference type="EMBL" id="JACXVP010000010">
    <property type="protein sequence ID" value="KAG5580945.1"/>
    <property type="molecule type" value="Genomic_DNA"/>
</dbReference>
<feature type="compositionally biased region" description="Basic and acidic residues" evidence="1">
    <location>
        <begin position="143"/>
        <end position="157"/>
    </location>
</feature>